<reference evidence="2" key="1">
    <citation type="submission" date="2024-05" db="EMBL/GenBank/DDBJ databases">
        <title>Complete genomes of an iridovirus, and two densoviruses identified in lab reared social spiders in California, USA.</title>
        <authorList>
            <person name="Millerwise S."/>
            <person name="Lund M.C."/>
            <person name="Schmidlin K."/>
            <person name="Kraberger S."/>
            <person name="Harrison J."/>
            <person name="Cease A."/>
            <person name="Pinter-Wollman N."/>
            <person name="Varsani A."/>
        </authorList>
    </citation>
    <scope>NUCLEOTIDE SEQUENCE</scope>
    <source>
        <strain evidence="2">SocP20</strain>
    </source>
</reference>
<keyword evidence="1" id="KW-0812">Transmembrane</keyword>
<dbReference type="EMBL" id="PP847201">
    <property type="protein sequence ID" value="XBY85701.1"/>
    <property type="molecule type" value="Genomic_DNA"/>
</dbReference>
<evidence type="ECO:0000313" key="2">
    <source>
        <dbReference type="EMBL" id="XBY85701.1"/>
    </source>
</evidence>
<keyword evidence="1" id="KW-0472">Membrane</keyword>
<accession>A0AAU7YB23</accession>
<organism evidence="2">
    <name type="scientific">Iridovirus sp</name>
    <dbReference type="NCBI Taxonomy" id="135728"/>
    <lineage>
        <taxon>Viruses</taxon>
        <taxon>Varidnaviria</taxon>
        <taxon>Bamfordvirae</taxon>
        <taxon>Nucleocytoviricota</taxon>
        <taxon>Megaviricetes</taxon>
        <taxon>Pimascovirales</taxon>
        <taxon>Pimascovirales incertae sedis</taxon>
        <taxon>Iridoviridae</taxon>
        <taxon>Betairidovirinae</taxon>
        <taxon>Iridovirus</taxon>
    </lineage>
</organism>
<keyword evidence="1" id="KW-1133">Transmembrane helix</keyword>
<feature type="transmembrane region" description="Helical" evidence="1">
    <location>
        <begin position="6"/>
        <end position="26"/>
    </location>
</feature>
<proteinExistence type="predicted"/>
<name>A0AAU7YB23_9VIRU</name>
<protein>
    <submittedName>
        <fullName evidence="2">Uncharacterized protein</fullName>
    </submittedName>
</protein>
<evidence type="ECO:0000256" key="1">
    <source>
        <dbReference type="SAM" id="Phobius"/>
    </source>
</evidence>
<sequence length="70" mass="8611">MNKYYIIFFIIVFIIFTKIFNHDTILRKIGYSIKNYAIKFIYIFNSSHIRYSINHSINSFLYIYFFLCCV</sequence>